<dbReference type="RefSeq" id="WP_223677016.1">
    <property type="nucleotide sequence ID" value="NZ_JAINZW010000008.1"/>
</dbReference>
<accession>A0ABS7T9Q2</accession>
<proteinExistence type="predicted"/>
<evidence type="ECO:0000313" key="3">
    <source>
        <dbReference type="Proteomes" id="UP001430954"/>
    </source>
</evidence>
<gene>
    <name evidence="2" type="ORF">K6753_13565</name>
</gene>
<name>A0ABS7T9Q2_9GAMM</name>
<dbReference type="Pfam" id="PF20567">
    <property type="entry name" value="DUF6776"/>
    <property type="match status" value="1"/>
</dbReference>
<dbReference type="Proteomes" id="UP001430954">
    <property type="component" value="Unassembled WGS sequence"/>
</dbReference>
<evidence type="ECO:0000313" key="2">
    <source>
        <dbReference type="EMBL" id="MBZ4040560.1"/>
    </source>
</evidence>
<organism evidence="2 3">
    <name type="scientific">Novilysobacter selenitireducens</name>
    <dbReference type="NCBI Taxonomy" id="2872639"/>
    <lineage>
        <taxon>Bacteria</taxon>
        <taxon>Pseudomonadati</taxon>
        <taxon>Pseudomonadota</taxon>
        <taxon>Gammaproteobacteria</taxon>
        <taxon>Lysobacterales</taxon>
        <taxon>Lysobacteraceae</taxon>
        <taxon>Novilysobacter</taxon>
    </lineage>
</organism>
<protein>
    <submittedName>
        <fullName evidence="2">Uncharacterized protein</fullName>
    </submittedName>
</protein>
<keyword evidence="1" id="KW-0175">Coiled coil</keyword>
<dbReference type="InterPro" id="IPR046703">
    <property type="entry name" value="DUF6776"/>
</dbReference>
<sequence>MGSGRKVLVAVFIASIAFGLWGAWRVFMPGSGDVRARLSASERERTSLREQLEQAQQQVATLGRSDQISRDANRDLQGTLAERDEEIAGLRADVAFYERLVGATAQRRGLTVHAIRMQPQNGTAWHFASTLTQNLNRGGSSAGRVTLSIEGTRNGRLQTLDWGDLRQQEDAPGVDYSFKYFQQVEGDVFLPEDFTPVRVTVRLTPRSGATVEESFTWAQATAEGNRENGGSAG</sequence>
<dbReference type="EMBL" id="JAINZW010000008">
    <property type="protein sequence ID" value="MBZ4040560.1"/>
    <property type="molecule type" value="Genomic_DNA"/>
</dbReference>
<feature type="coiled-coil region" evidence="1">
    <location>
        <begin position="38"/>
        <end position="65"/>
    </location>
</feature>
<evidence type="ECO:0000256" key="1">
    <source>
        <dbReference type="SAM" id="Coils"/>
    </source>
</evidence>
<reference evidence="2 3" key="1">
    <citation type="submission" date="2021-09" db="EMBL/GenBank/DDBJ databases">
        <title>Lysobacter sp. 13A isolated from the river sediment.</title>
        <authorList>
            <person name="Liu H."/>
            <person name="Li S."/>
            <person name="Mao S."/>
        </authorList>
    </citation>
    <scope>NUCLEOTIDE SEQUENCE [LARGE SCALE GENOMIC DNA]</scope>
    <source>
        <strain evidence="2 3">13A</strain>
    </source>
</reference>
<comment type="caution">
    <text evidence="2">The sequence shown here is derived from an EMBL/GenBank/DDBJ whole genome shotgun (WGS) entry which is preliminary data.</text>
</comment>
<keyword evidence="3" id="KW-1185">Reference proteome</keyword>